<evidence type="ECO:0000256" key="1">
    <source>
        <dbReference type="SAM" id="MobiDB-lite"/>
    </source>
</evidence>
<keyword evidence="3" id="KW-1185">Reference proteome</keyword>
<accession>A0A9W9ZE01</accession>
<name>A0A9W9ZE01_9CNID</name>
<feature type="region of interest" description="Disordered" evidence="1">
    <location>
        <begin position="123"/>
        <end position="157"/>
    </location>
</feature>
<dbReference type="EMBL" id="MU826366">
    <property type="protein sequence ID" value="KAJ7378459.1"/>
    <property type="molecule type" value="Genomic_DNA"/>
</dbReference>
<proteinExistence type="predicted"/>
<evidence type="ECO:0000313" key="2">
    <source>
        <dbReference type="EMBL" id="KAJ7378459.1"/>
    </source>
</evidence>
<organism evidence="2 3">
    <name type="scientific">Desmophyllum pertusum</name>
    <dbReference type="NCBI Taxonomy" id="174260"/>
    <lineage>
        <taxon>Eukaryota</taxon>
        <taxon>Metazoa</taxon>
        <taxon>Cnidaria</taxon>
        <taxon>Anthozoa</taxon>
        <taxon>Hexacorallia</taxon>
        <taxon>Scleractinia</taxon>
        <taxon>Caryophylliina</taxon>
        <taxon>Caryophylliidae</taxon>
        <taxon>Desmophyllum</taxon>
    </lineage>
</organism>
<gene>
    <name evidence="2" type="ORF">OS493_022994</name>
</gene>
<feature type="compositionally biased region" description="Polar residues" evidence="1">
    <location>
        <begin position="132"/>
        <end position="141"/>
    </location>
</feature>
<reference evidence="2" key="1">
    <citation type="submission" date="2023-01" db="EMBL/GenBank/DDBJ databases">
        <title>Genome assembly of the deep-sea coral Lophelia pertusa.</title>
        <authorList>
            <person name="Herrera S."/>
            <person name="Cordes E."/>
        </authorList>
    </citation>
    <scope>NUCLEOTIDE SEQUENCE</scope>
    <source>
        <strain evidence="2">USNM1676648</strain>
        <tissue evidence="2">Polyp</tissue>
    </source>
</reference>
<evidence type="ECO:0000313" key="3">
    <source>
        <dbReference type="Proteomes" id="UP001163046"/>
    </source>
</evidence>
<comment type="caution">
    <text evidence="2">The sequence shown here is derived from an EMBL/GenBank/DDBJ whole genome shotgun (WGS) entry which is preliminary data.</text>
</comment>
<protein>
    <submittedName>
        <fullName evidence="2">Uncharacterized protein</fullName>
    </submittedName>
</protein>
<sequence length="157" mass="17571">MEFSIDDFHTKYTTKQQDCFKIDALNAPADSFTLGGVFLRRLGSIPSPYILDYALKNYPSVTAALNTASNLLRVSLFLPKDILNSEFVWKGLIMVCALVSFGRQIWKMLYNLRRRWPIQVDHESPLAGTTGRGQTPKPSDTTESDPGAEENNVLTAL</sequence>
<dbReference type="Proteomes" id="UP001163046">
    <property type="component" value="Unassembled WGS sequence"/>
</dbReference>
<dbReference type="AlphaFoldDB" id="A0A9W9ZE01"/>